<evidence type="ECO:0000256" key="4">
    <source>
        <dbReference type="SAM" id="Phobius"/>
    </source>
</evidence>
<dbReference type="Pfam" id="PF00106">
    <property type="entry name" value="adh_short"/>
    <property type="match status" value="1"/>
</dbReference>
<dbReference type="PANTHER" id="PTHR44196">
    <property type="entry name" value="DEHYDROGENASE/REDUCTASE SDR FAMILY MEMBER 7B"/>
    <property type="match status" value="1"/>
</dbReference>
<dbReference type="InterPro" id="IPR002347">
    <property type="entry name" value="SDR_fam"/>
</dbReference>
<dbReference type="Proteomes" id="UP001218412">
    <property type="component" value="Chromosome"/>
</dbReference>
<evidence type="ECO:0000256" key="2">
    <source>
        <dbReference type="ARBA" id="ARBA00023002"/>
    </source>
</evidence>
<dbReference type="InterPro" id="IPR036291">
    <property type="entry name" value="NAD(P)-bd_dom_sf"/>
</dbReference>
<keyword evidence="2" id="KW-0560">Oxidoreductase</keyword>
<dbReference type="InterPro" id="IPR020904">
    <property type="entry name" value="Sc_DH/Rdtase_CS"/>
</dbReference>
<evidence type="ECO:0000256" key="3">
    <source>
        <dbReference type="RuleBase" id="RU000363"/>
    </source>
</evidence>
<name>A0ABY7SXQ6_9RHOB</name>
<dbReference type="SUPFAM" id="SSF51735">
    <property type="entry name" value="NAD(P)-binding Rossmann-fold domains"/>
    <property type="match status" value="1"/>
</dbReference>
<dbReference type="EMBL" id="CP067134">
    <property type="protein sequence ID" value="WCR11031.1"/>
    <property type="molecule type" value="Genomic_DNA"/>
</dbReference>
<keyword evidence="7" id="KW-1185">Reference proteome</keyword>
<dbReference type="Gene3D" id="3.40.50.720">
    <property type="entry name" value="NAD(P)-binding Rossmann-like Domain"/>
    <property type="match status" value="1"/>
</dbReference>
<keyword evidence="4" id="KW-0812">Transmembrane</keyword>
<accession>A0ABY7SXQ6</accession>
<evidence type="ECO:0000256" key="1">
    <source>
        <dbReference type="ARBA" id="ARBA00006484"/>
    </source>
</evidence>
<dbReference type="PRINTS" id="PR00080">
    <property type="entry name" value="SDRFAMILY"/>
</dbReference>
<evidence type="ECO:0000259" key="5">
    <source>
        <dbReference type="SMART" id="SM00822"/>
    </source>
</evidence>
<reference evidence="6 7" key="1">
    <citation type="submission" date="2021-01" db="EMBL/GenBank/DDBJ databases">
        <title>Biogeographic distribution of Paracoccus.</title>
        <authorList>
            <person name="Hollensteiner J."/>
            <person name="Leineberger J."/>
            <person name="Brinkhoff T."/>
            <person name="Daniel R."/>
        </authorList>
    </citation>
    <scope>NUCLEOTIDE SEQUENCE [LARGE SCALE GENOMIC DNA]</scope>
    <source>
        <strain evidence="6 7">LMG25392</strain>
    </source>
</reference>
<comment type="similarity">
    <text evidence="1 3">Belongs to the short-chain dehydrogenases/reductases (SDR) family.</text>
</comment>
<feature type="transmembrane region" description="Helical" evidence="4">
    <location>
        <begin position="308"/>
        <end position="328"/>
    </location>
</feature>
<dbReference type="PANTHER" id="PTHR44196:SF1">
    <property type="entry name" value="DEHYDROGENASE_REDUCTASE SDR FAMILY MEMBER 7B"/>
    <property type="match status" value="1"/>
</dbReference>
<dbReference type="RefSeq" id="WP_272859118.1">
    <property type="nucleotide sequence ID" value="NZ_CP067134.1"/>
</dbReference>
<dbReference type="PROSITE" id="PS00061">
    <property type="entry name" value="ADH_SHORT"/>
    <property type="match status" value="1"/>
</dbReference>
<dbReference type="InterPro" id="IPR057326">
    <property type="entry name" value="KR_dom"/>
</dbReference>
<gene>
    <name evidence="6" type="ORF">JHW45_01030</name>
</gene>
<dbReference type="NCBIfam" id="NF005495">
    <property type="entry name" value="PRK07109.1"/>
    <property type="match status" value="1"/>
</dbReference>
<dbReference type="SMART" id="SM00822">
    <property type="entry name" value="PKS_KR"/>
    <property type="match status" value="1"/>
</dbReference>
<feature type="domain" description="Ketoreductase" evidence="5">
    <location>
        <begin position="6"/>
        <end position="182"/>
    </location>
</feature>
<proteinExistence type="inferred from homology"/>
<keyword evidence="4" id="KW-0472">Membrane</keyword>
<evidence type="ECO:0000313" key="7">
    <source>
        <dbReference type="Proteomes" id="UP001218412"/>
    </source>
</evidence>
<protein>
    <submittedName>
        <fullName evidence="6">SDR family oxidoreductase</fullName>
    </submittedName>
</protein>
<evidence type="ECO:0000313" key="6">
    <source>
        <dbReference type="EMBL" id="WCR11031.1"/>
    </source>
</evidence>
<organism evidence="6 7">
    <name type="scientific">Paracoccus stylophorae</name>
    <dbReference type="NCBI Taxonomy" id="659350"/>
    <lineage>
        <taxon>Bacteria</taxon>
        <taxon>Pseudomonadati</taxon>
        <taxon>Pseudomonadota</taxon>
        <taxon>Alphaproteobacteria</taxon>
        <taxon>Rhodobacterales</taxon>
        <taxon>Paracoccaceae</taxon>
        <taxon>Paracoccus</taxon>
    </lineage>
</organism>
<sequence>MIGSSSIAVVTGASAGVGRAVVRQLGQRRMRVALLARGRVGLDAAADEVRRAGGEPLVIETDVADADQVSAAARAVVDRWGAIDLWINNAMVTVFGRARDVTPEEFRRVTEVTYLGQVHGTLAALAQMRVQESGTIVQVGSALAYRSIPLQSAYCGAKAAVRGFTDSLRCELEHEGSPVRLTMVHLPAVNTPQFDWARSRMGAEPQPVPPIFAPETVARQILRAAETCPREMWIGAPAAESILGTLAAPAIMDRMMASKAWSSQMGARMDEDARADNLFAPVDRDMGATGRFGARTRSHVTGWPAGTIRAGLAIAGIAGVFGSGWLLADAARRR</sequence>
<dbReference type="PRINTS" id="PR00081">
    <property type="entry name" value="GDHRDH"/>
</dbReference>
<keyword evidence="4" id="KW-1133">Transmembrane helix</keyword>